<dbReference type="Proteomes" id="UP000010467">
    <property type="component" value="Chromosome"/>
</dbReference>
<evidence type="ECO:0008006" key="3">
    <source>
        <dbReference type="Google" id="ProtNLM"/>
    </source>
</evidence>
<keyword evidence="2" id="KW-1185">Reference proteome</keyword>
<dbReference type="AlphaFoldDB" id="L0A120"/>
<dbReference type="InterPro" id="IPR036527">
    <property type="entry name" value="SCP2_sterol-bd_dom_sf"/>
</dbReference>
<reference evidence="2" key="1">
    <citation type="submission" date="2012-03" db="EMBL/GenBank/DDBJ databases">
        <title>Complete sequence of chromosome of Deinococcus peraridilitoris DSM 19664.</title>
        <authorList>
            <person name="Lucas S."/>
            <person name="Copeland A."/>
            <person name="Lapidus A."/>
            <person name="Glavina del Rio T."/>
            <person name="Dalin E."/>
            <person name="Tice H."/>
            <person name="Bruce D."/>
            <person name="Goodwin L."/>
            <person name="Pitluck S."/>
            <person name="Peters L."/>
            <person name="Mikhailova N."/>
            <person name="Lu M."/>
            <person name="Kyrpides N."/>
            <person name="Mavromatis K."/>
            <person name="Ivanova N."/>
            <person name="Brettin T."/>
            <person name="Detter J.C."/>
            <person name="Han C."/>
            <person name="Larimer F."/>
            <person name="Land M."/>
            <person name="Hauser L."/>
            <person name="Markowitz V."/>
            <person name="Cheng J.-F."/>
            <person name="Hugenholtz P."/>
            <person name="Woyke T."/>
            <person name="Wu D."/>
            <person name="Pukall R."/>
            <person name="Steenblock K."/>
            <person name="Brambilla E."/>
            <person name="Klenk H.-P."/>
            <person name="Eisen J.A."/>
        </authorList>
    </citation>
    <scope>NUCLEOTIDE SEQUENCE [LARGE SCALE GENOMIC DNA]</scope>
    <source>
        <strain evidence="2">DSM 19664 / LMG 22246 / CIP 109416 / KR-200</strain>
    </source>
</reference>
<dbReference type="HOGENOM" id="CLU_1802967_0_0_0"/>
<organism evidence="1 2">
    <name type="scientific">Deinococcus peraridilitoris (strain DSM 19664 / LMG 22246 / CIP 109416 / KR-200)</name>
    <dbReference type="NCBI Taxonomy" id="937777"/>
    <lineage>
        <taxon>Bacteria</taxon>
        <taxon>Thermotogati</taxon>
        <taxon>Deinococcota</taxon>
        <taxon>Deinococci</taxon>
        <taxon>Deinococcales</taxon>
        <taxon>Deinococcaceae</taxon>
        <taxon>Deinococcus</taxon>
    </lineage>
</organism>
<dbReference type="Gene3D" id="3.30.1050.10">
    <property type="entry name" value="SCP2 sterol-binding domain"/>
    <property type="match status" value="1"/>
</dbReference>
<accession>L0A120</accession>
<dbReference type="PATRIC" id="fig|937777.3.peg.1594"/>
<evidence type="ECO:0000313" key="2">
    <source>
        <dbReference type="Proteomes" id="UP000010467"/>
    </source>
</evidence>
<gene>
    <name evidence="1" type="ordered locus">Deipe_1594</name>
</gene>
<dbReference type="SUPFAM" id="SSF55718">
    <property type="entry name" value="SCP-like"/>
    <property type="match status" value="1"/>
</dbReference>
<dbReference type="KEGG" id="dpd:Deipe_1594"/>
<proteinExistence type="predicted"/>
<protein>
    <recommendedName>
        <fullName evidence="3">SCP2 domain-containing protein</fullName>
    </recommendedName>
</protein>
<dbReference type="STRING" id="937777.Deipe_1594"/>
<sequence length="143" mass="15596">MEARKTATQFRGLLQRMLQLQTENSDGNNSQRSLLRAQAVVAFVHHEPELTLVLSGRGSSVEVNWELPPTPPDLIFELPTAEIAHRFWLGELNVMAAITSGQIRMRGNLLKAIALLPSAAGSQAAYRQAVLEESEPGEGAPLV</sequence>
<evidence type="ECO:0000313" key="1">
    <source>
        <dbReference type="EMBL" id="AFZ67134.1"/>
    </source>
</evidence>
<dbReference type="EMBL" id="CP003382">
    <property type="protein sequence ID" value="AFZ67134.1"/>
    <property type="molecule type" value="Genomic_DNA"/>
</dbReference>
<name>L0A120_DEIPD</name>